<organism evidence="3 4">
    <name type="scientific">Bowdeniella nasicola</name>
    <dbReference type="NCBI Taxonomy" id="208480"/>
    <lineage>
        <taxon>Bacteria</taxon>
        <taxon>Bacillati</taxon>
        <taxon>Actinomycetota</taxon>
        <taxon>Actinomycetes</taxon>
        <taxon>Actinomycetales</taxon>
        <taxon>Actinomycetaceae</taxon>
        <taxon>Bowdeniella</taxon>
    </lineage>
</organism>
<name>A0A1Q5Q2X7_9ACTO</name>
<dbReference type="Proteomes" id="UP000185628">
    <property type="component" value="Unassembled WGS sequence"/>
</dbReference>
<protein>
    <recommendedName>
        <fullName evidence="2">HNH nuclease domain-containing protein</fullName>
    </recommendedName>
</protein>
<reference evidence="4" key="1">
    <citation type="submission" date="2016-12" db="EMBL/GenBank/DDBJ databases">
        <authorList>
            <person name="Meng X."/>
        </authorList>
    </citation>
    <scope>NUCLEOTIDE SEQUENCE [LARGE SCALE GENOMIC DNA]</scope>
    <source>
        <strain evidence="4">DSM 19116</strain>
    </source>
</reference>
<comment type="caution">
    <text evidence="3">The sequence shown here is derived from an EMBL/GenBank/DDBJ whole genome shotgun (WGS) entry which is preliminary data.</text>
</comment>
<dbReference type="OrthoDB" id="3634417at2"/>
<dbReference type="CDD" id="cd00085">
    <property type="entry name" value="HNHc"/>
    <property type="match status" value="1"/>
</dbReference>
<dbReference type="AlphaFoldDB" id="A0A1Q5Q2X7"/>
<keyword evidence="4" id="KW-1185">Reference proteome</keyword>
<gene>
    <name evidence="3" type="ORF">BSZ39_05295</name>
</gene>
<evidence type="ECO:0000259" key="2">
    <source>
        <dbReference type="SMART" id="SM00507"/>
    </source>
</evidence>
<dbReference type="EMBL" id="MQVR01000023">
    <property type="protein sequence ID" value="OKL54193.1"/>
    <property type="molecule type" value="Genomic_DNA"/>
</dbReference>
<dbReference type="Gene3D" id="1.10.30.50">
    <property type="match status" value="1"/>
</dbReference>
<evidence type="ECO:0000256" key="1">
    <source>
        <dbReference type="SAM" id="MobiDB-lite"/>
    </source>
</evidence>
<dbReference type="SMART" id="SM00507">
    <property type="entry name" value="HNHc"/>
    <property type="match status" value="1"/>
</dbReference>
<evidence type="ECO:0000313" key="4">
    <source>
        <dbReference type="Proteomes" id="UP000185628"/>
    </source>
</evidence>
<proteinExistence type="predicted"/>
<feature type="region of interest" description="Disordered" evidence="1">
    <location>
        <begin position="23"/>
        <end position="48"/>
    </location>
</feature>
<dbReference type="InterPro" id="IPR003615">
    <property type="entry name" value="HNH_nuc"/>
</dbReference>
<dbReference type="RefSeq" id="WP_073716336.1">
    <property type="nucleotide sequence ID" value="NZ_MQVR01000023.1"/>
</dbReference>
<sequence>MTAAQNHRHDRSQQWLAMLGLPSSAPTPSACGRRAPRRASKRADRGRSARLAPADLRAIVLERDGGCVFPYCRASAAVCELHHVLAFKDGGTTNADNLVAVCVRHHSLVQHPPGSTEHWTIRIADDGLPEAIPPARIDPRQRPIRCDRHRLAS</sequence>
<evidence type="ECO:0000313" key="3">
    <source>
        <dbReference type="EMBL" id="OKL54193.1"/>
    </source>
</evidence>
<feature type="domain" description="HNH nuclease" evidence="2">
    <location>
        <begin position="55"/>
        <end position="107"/>
    </location>
</feature>
<accession>A0A1Q5Q2X7</accession>